<dbReference type="SUPFAM" id="SSF57716">
    <property type="entry name" value="Glucocorticoid receptor-like (DNA-binding domain)"/>
    <property type="match status" value="1"/>
</dbReference>
<evidence type="ECO:0000256" key="5">
    <source>
        <dbReference type="ARBA" id="ARBA00022801"/>
    </source>
</evidence>
<dbReference type="GO" id="GO:0006289">
    <property type="term" value="P:nucleotide-excision repair"/>
    <property type="evidence" value="ECO:0007669"/>
    <property type="project" value="TreeGrafter"/>
</dbReference>
<accession>A0A7J6P5M5</accession>
<dbReference type="CDD" id="cd16448">
    <property type="entry name" value="RING-H2"/>
    <property type="match status" value="1"/>
</dbReference>
<dbReference type="InterPro" id="IPR027417">
    <property type="entry name" value="P-loop_NTPase"/>
</dbReference>
<feature type="compositionally biased region" description="Basic and acidic residues" evidence="11">
    <location>
        <begin position="1127"/>
        <end position="1144"/>
    </location>
</feature>
<keyword evidence="7" id="KW-0862">Zinc</keyword>
<keyword evidence="3" id="KW-0547">Nucleotide-binding</keyword>
<keyword evidence="6" id="KW-0347">Helicase</keyword>
<dbReference type="SMART" id="SM00184">
    <property type="entry name" value="RING"/>
    <property type="match status" value="1"/>
</dbReference>
<feature type="region of interest" description="Disordered" evidence="11">
    <location>
        <begin position="125"/>
        <end position="147"/>
    </location>
</feature>
<feature type="domain" description="PARP-type" evidence="12">
    <location>
        <begin position="847"/>
        <end position="943"/>
    </location>
</feature>
<dbReference type="Pfam" id="PF00271">
    <property type="entry name" value="Helicase_C"/>
    <property type="match status" value="1"/>
</dbReference>
<dbReference type="AlphaFoldDB" id="A0A7J6P5M5"/>
<feature type="compositionally biased region" description="Gly residues" evidence="11">
    <location>
        <begin position="128"/>
        <end position="140"/>
    </location>
</feature>
<evidence type="ECO:0000259" key="15">
    <source>
        <dbReference type="PROSITE" id="PS51194"/>
    </source>
</evidence>
<comment type="subcellular location">
    <subcellularLocation>
        <location evidence="1">Nucleus</location>
    </subcellularLocation>
</comment>
<feature type="compositionally biased region" description="Basic and acidic residues" evidence="11">
    <location>
        <begin position="10"/>
        <end position="22"/>
    </location>
</feature>
<evidence type="ECO:0000259" key="13">
    <source>
        <dbReference type="PROSITE" id="PS50089"/>
    </source>
</evidence>
<dbReference type="EMBL" id="JABANP010000079">
    <property type="protein sequence ID" value="KAF4691395.1"/>
    <property type="molecule type" value="Genomic_DNA"/>
</dbReference>
<proteinExistence type="predicted"/>
<feature type="region of interest" description="Disordered" evidence="11">
    <location>
        <begin position="960"/>
        <end position="1148"/>
    </location>
</feature>
<evidence type="ECO:0000256" key="8">
    <source>
        <dbReference type="ARBA" id="ARBA00022840"/>
    </source>
</evidence>
<evidence type="ECO:0000256" key="6">
    <source>
        <dbReference type="ARBA" id="ARBA00022806"/>
    </source>
</evidence>
<evidence type="ECO:0000259" key="14">
    <source>
        <dbReference type="PROSITE" id="PS51192"/>
    </source>
</evidence>
<dbReference type="GO" id="GO:0005524">
    <property type="term" value="F:ATP binding"/>
    <property type="evidence" value="ECO:0007669"/>
    <property type="project" value="UniProtKB-KW"/>
</dbReference>
<dbReference type="InterPro" id="IPR036957">
    <property type="entry name" value="Znf_PARP_sf"/>
</dbReference>
<dbReference type="PANTHER" id="PTHR45626:SF12">
    <property type="entry name" value="DNA REPAIR PROTEIN RAD16"/>
    <property type="match status" value="1"/>
</dbReference>
<keyword evidence="5" id="KW-0378">Hydrolase</keyword>
<evidence type="ECO:0000256" key="4">
    <source>
        <dbReference type="ARBA" id="ARBA00022771"/>
    </source>
</evidence>
<dbReference type="InterPro" id="IPR050628">
    <property type="entry name" value="SNF2_RAD54_helicase_TF"/>
</dbReference>
<feature type="region of interest" description="Disordered" evidence="11">
    <location>
        <begin position="240"/>
        <end position="266"/>
    </location>
</feature>
<dbReference type="InterPro" id="IPR013083">
    <property type="entry name" value="Znf_RING/FYVE/PHD"/>
</dbReference>
<feature type="region of interest" description="Disordered" evidence="11">
    <location>
        <begin position="1"/>
        <end position="59"/>
    </location>
</feature>
<dbReference type="GO" id="GO:0004386">
    <property type="term" value="F:helicase activity"/>
    <property type="evidence" value="ECO:0007669"/>
    <property type="project" value="UniProtKB-KW"/>
</dbReference>
<dbReference type="InterPro" id="IPR001650">
    <property type="entry name" value="Helicase_C-like"/>
</dbReference>
<dbReference type="OrthoDB" id="276744at2759"/>
<evidence type="ECO:0000313" key="16">
    <source>
        <dbReference type="EMBL" id="KAF4691395.1"/>
    </source>
</evidence>
<evidence type="ECO:0000256" key="3">
    <source>
        <dbReference type="ARBA" id="ARBA00022741"/>
    </source>
</evidence>
<evidence type="ECO:0000313" key="17">
    <source>
        <dbReference type="Proteomes" id="UP000541610"/>
    </source>
</evidence>
<dbReference type="GO" id="GO:0003677">
    <property type="term" value="F:DNA binding"/>
    <property type="evidence" value="ECO:0007669"/>
    <property type="project" value="InterPro"/>
</dbReference>
<evidence type="ECO:0000256" key="7">
    <source>
        <dbReference type="ARBA" id="ARBA00022833"/>
    </source>
</evidence>
<feature type="compositionally biased region" description="Basic residues" evidence="11">
    <location>
        <begin position="978"/>
        <end position="987"/>
    </location>
</feature>
<dbReference type="Pfam" id="PF00176">
    <property type="entry name" value="SNF2-rel_dom"/>
    <property type="match status" value="1"/>
</dbReference>
<dbReference type="InterPro" id="IPR014001">
    <property type="entry name" value="Helicase_ATP-bd"/>
</dbReference>
<dbReference type="GO" id="GO:0016787">
    <property type="term" value="F:hydrolase activity"/>
    <property type="evidence" value="ECO:0007669"/>
    <property type="project" value="UniProtKB-KW"/>
</dbReference>
<evidence type="ECO:0000256" key="11">
    <source>
        <dbReference type="SAM" id="MobiDB-lite"/>
    </source>
</evidence>
<feature type="region of interest" description="Disordered" evidence="11">
    <location>
        <begin position="1160"/>
        <end position="1182"/>
    </location>
</feature>
<keyword evidence="2" id="KW-0479">Metal-binding</keyword>
<reference evidence="16 17" key="1">
    <citation type="submission" date="2020-04" db="EMBL/GenBank/DDBJ databases">
        <title>Perkinsus olseni comparative genomics.</title>
        <authorList>
            <person name="Bogema D.R."/>
        </authorList>
    </citation>
    <scope>NUCLEOTIDE SEQUENCE [LARGE SCALE GENOMIC DNA]</scope>
    <source>
        <strain evidence="16">00978-12</strain>
    </source>
</reference>
<dbReference type="SMART" id="SM01336">
    <property type="entry name" value="zf-PARP"/>
    <property type="match status" value="1"/>
</dbReference>
<evidence type="ECO:0000259" key="12">
    <source>
        <dbReference type="PROSITE" id="PS50064"/>
    </source>
</evidence>
<dbReference type="GO" id="GO:0005634">
    <property type="term" value="C:nucleus"/>
    <property type="evidence" value="ECO:0007669"/>
    <property type="project" value="UniProtKB-SubCell"/>
</dbReference>
<dbReference type="PROSITE" id="PS51192">
    <property type="entry name" value="HELICASE_ATP_BIND_1"/>
    <property type="match status" value="1"/>
</dbReference>
<dbReference type="SMART" id="SM00490">
    <property type="entry name" value="HELICc"/>
    <property type="match status" value="1"/>
</dbReference>
<dbReference type="InterPro" id="IPR038718">
    <property type="entry name" value="SNF2-like_sf"/>
</dbReference>
<dbReference type="Proteomes" id="UP000541610">
    <property type="component" value="Unassembled WGS sequence"/>
</dbReference>
<dbReference type="Gene3D" id="3.30.40.10">
    <property type="entry name" value="Zinc/RING finger domain, C3HC4 (zinc finger)"/>
    <property type="match status" value="1"/>
</dbReference>
<dbReference type="GO" id="GO:0008270">
    <property type="term" value="F:zinc ion binding"/>
    <property type="evidence" value="ECO:0007669"/>
    <property type="project" value="UniProtKB-KW"/>
</dbReference>
<dbReference type="PROSITE" id="PS50064">
    <property type="entry name" value="ZF_PARP_2"/>
    <property type="match status" value="1"/>
</dbReference>
<dbReference type="SUPFAM" id="SSF52540">
    <property type="entry name" value="P-loop containing nucleoside triphosphate hydrolases"/>
    <property type="match status" value="2"/>
</dbReference>
<sequence length="1182" mass="130501">MTSGPTWRLGSKEARYESRDSLTRPSLIGDQPSLGESRAPSIWRTGDHGHGDRRTSTKWGPTIAVKEEGEPMIAQPKPNSPLRDCTNLGYIKVENESSWDTRLGGWQARAEPITQKDLFFSTMPRSDGGAGSGMPSGRAGGAKRMMYSPPVKRGGLPGRRSEHEESPLLGFGKRIKAEEMESGKENVDANARDMAPLYQSGAVRPSPQCGAVPRLSASGATGDRAWPDWSKATAAAERARRRVRSRRRQRGQACIEDSSDETGTDRSDLEDLLRRAGFLHGLRWERIVLDEAHKIKAAGSSTAKAACALRSRFRWCLSGTPLQNKVGDLFSLIRFLRVLPEGARMCDWEGCDCVLLDHPIENCKACGHPRISHYIYFTRFIANPIKSYGFDAFEGAEGLRLLRSRVLKRLMLRRTKAEKQVEVRLPELTSAVHTLPMKPKDREVYDNLFELYQARIRGYLRRNEMGEHMVEVLSLIVKLRLAANHKYLADTKDEEVARRCDMCQDEIFSGDSGDALVWMDCGHEFHRDCVGAAAVTSTSVSFENSLLQCPVCGGKVQTTMAPDGMKGTSSEEVRALLSLSSLAPRNSVITQLQSMHGPAIPSSSKIDALISKVLEMRRENPQAKGLVFSCFVKLLELCQYHLKARGITTFIIHGSIPLAVRTRIIKAFVESSASDCSLLLVSISAGGEGLNLQRASHVFVLDPWWNPALEKQAIQRCHRLGQQQAVRSHHLISENTIEEQIKALQEKKQLIFDGTIGGNFNGALEKLTIADLKFLFQLAGWRSTDPAPPLIDCPRLSQLTPSMSVTEGHSGPSRSRPAFHAEWDDQRNCWALFESSSASSDEGKWHFLVEKPQHDQTRCSGCGRSILAHQLRVGYPVLDSFSAYGVKTAYHHEHCLPNDVFTALGDLRDACRGRSGRRLVLWLAAHVHGWQKLSEEEGAQLTRGFRASLACDSEACDPVRTTPRKDLSGAPPTNSHIPVRRRGRKPGSRAAGKKAVAERVRDTHLCSLPPGVDSTAPRKKFRSRSTASTEGRGPREDVSALRRHSGRDAPFRKSHANIERRARVSREGSRGGAPVARVRRSTVTEVIDLNSPEPPDETPKEEDDRVAKAEAAQVKGEAESSGNRRAIGAERWTEQTASRGRDADLAGECCGGGAVCGEFRRDVGGSHGQESCEGRGRTRNTD</sequence>
<dbReference type="PROSITE" id="PS50089">
    <property type="entry name" value="ZF_RING_2"/>
    <property type="match status" value="1"/>
</dbReference>
<dbReference type="GO" id="GO:0008094">
    <property type="term" value="F:ATP-dependent activity, acting on DNA"/>
    <property type="evidence" value="ECO:0007669"/>
    <property type="project" value="TreeGrafter"/>
</dbReference>
<feature type="compositionally biased region" description="Basic and acidic residues" evidence="11">
    <location>
        <begin position="45"/>
        <end position="55"/>
    </location>
</feature>
<feature type="compositionally biased region" description="Basic and acidic residues" evidence="11">
    <location>
        <begin position="995"/>
        <end position="1004"/>
    </location>
</feature>
<dbReference type="InterPro" id="IPR000330">
    <property type="entry name" value="SNF2_N"/>
</dbReference>
<dbReference type="CDD" id="cd18793">
    <property type="entry name" value="SF2_C_SNF"/>
    <property type="match status" value="1"/>
</dbReference>
<name>A0A7J6P5M5_PEROL</name>
<dbReference type="SUPFAM" id="SSF57850">
    <property type="entry name" value="RING/U-box"/>
    <property type="match status" value="1"/>
</dbReference>
<evidence type="ECO:0000256" key="9">
    <source>
        <dbReference type="ARBA" id="ARBA00023242"/>
    </source>
</evidence>
<evidence type="ECO:0000256" key="2">
    <source>
        <dbReference type="ARBA" id="ARBA00022723"/>
    </source>
</evidence>
<keyword evidence="4 10" id="KW-0863">Zinc-finger</keyword>
<dbReference type="PROSITE" id="PS51194">
    <property type="entry name" value="HELICASE_CTER"/>
    <property type="match status" value="1"/>
</dbReference>
<feature type="compositionally biased region" description="Basic residues" evidence="11">
    <location>
        <begin position="240"/>
        <end position="250"/>
    </location>
</feature>
<dbReference type="InterPro" id="IPR001841">
    <property type="entry name" value="Znf_RING"/>
</dbReference>
<keyword evidence="8" id="KW-0067">ATP-binding</keyword>
<dbReference type="InterPro" id="IPR001510">
    <property type="entry name" value="Znf_PARP"/>
</dbReference>
<dbReference type="Gene3D" id="3.40.50.300">
    <property type="entry name" value="P-loop containing nucleotide triphosphate hydrolases"/>
    <property type="match status" value="1"/>
</dbReference>
<feature type="domain" description="Helicase ATP-binding" evidence="14">
    <location>
        <begin position="277"/>
        <end position="339"/>
    </location>
</feature>
<gene>
    <name evidence="16" type="ORF">FOZ60_015542</name>
</gene>
<dbReference type="PANTHER" id="PTHR45626">
    <property type="entry name" value="TRANSCRIPTION TERMINATION FACTOR 2-RELATED"/>
    <property type="match status" value="1"/>
</dbReference>
<feature type="compositionally biased region" description="Basic and acidic residues" evidence="11">
    <location>
        <begin position="1032"/>
        <end position="1069"/>
    </location>
</feature>
<dbReference type="Gene3D" id="3.40.50.10810">
    <property type="entry name" value="Tandem AAA-ATPase domain"/>
    <property type="match status" value="1"/>
</dbReference>
<evidence type="ECO:0008006" key="18">
    <source>
        <dbReference type="Google" id="ProtNLM"/>
    </source>
</evidence>
<dbReference type="Gene3D" id="3.30.1740.10">
    <property type="entry name" value="Zinc finger, PARP-type"/>
    <property type="match status" value="1"/>
</dbReference>
<evidence type="ECO:0000256" key="1">
    <source>
        <dbReference type="ARBA" id="ARBA00004123"/>
    </source>
</evidence>
<feature type="domain" description="Helicase C-terminal" evidence="15">
    <location>
        <begin position="605"/>
        <end position="768"/>
    </location>
</feature>
<feature type="domain" description="RING-type" evidence="13">
    <location>
        <begin position="500"/>
        <end position="552"/>
    </location>
</feature>
<comment type="caution">
    <text evidence="16">The sequence shown here is derived from an EMBL/GenBank/DDBJ whole genome shotgun (WGS) entry which is preliminary data.</text>
</comment>
<evidence type="ECO:0000256" key="10">
    <source>
        <dbReference type="PROSITE-ProRule" id="PRU00175"/>
    </source>
</evidence>
<protein>
    <recommendedName>
        <fullName evidence="18">DNA repair protein rad16</fullName>
    </recommendedName>
</protein>
<dbReference type="InterPro" id="IPR049730">
    <property type="entry name" value="SNF2/RAD54-like_C"/>
</dbReference>
<keyword evidence="9" id="KW-0539">Nucleus</keyword>
<organism evidence="16 17">
    <name type="scientific">Perkinsus olseni</name>
    <name type="common">Perkinsus atlanticus</name>
    <dbReference type="NCBI Taxonomy" id="32597"/>
    <lineage>
        <taxon>Eukaryota</taxon>
        <taxon>Sar</taxon>
        <taxon>Alveolata</taxon>
        <taxon>Perkinsozoa</taxon>
        <taxon>Perkinsea</taxon>
        <taxon>Perkinsida</taxon>
        <taxon>Perkinsidae</taxon>
        <taxon>Perkinsus</taxon>
    </lineage>
</organism>